<name>K1XNE5_MARBU</name>
<organism evidence="2 3">
    <name type="scientific">Marssonina brunnea f. sp. multigermtubi (strain MB_m1)</name>
    <name type="common">Marssonina leaf spot fungus</name>
    <dbReference type="NCBI Taxonomy" id="1072389"/>
    <lineage>
        <taxon>Eukaryota</taxon>
        <taxon>Fungi</taxon>
        <taxon>Dikarya</taxon>
        <taxon>Ascomycota</taxon>
        <taxon>Pezizomycotina</taxon>
        <taxon>Leotiomycetes</taxon>
        <taxon>Helotiales</taxon>
        <taxon>Drepanopezizaceae</taxon>
        <taxon>Drepanopeziza</taxon>
    </lineage>
</organism>
<evidence type="ECO:0000313" key="2">
    <source>
        <dbReference type="EMBL" id="EKD14014.1"/>
    </source>
</evidence>
<dbReference type="InParanoid" id="K1XNE5"/>
<accession>K1XNE5</accession>
<dbReference type="InterPro" id="IPR045518">
    <property type="entry name" value="2EXR"/>
</dbReference>
<dbReference type="AlphaFoldDB" id="K1XNE5"/>
<protein>
    <recommendedName>
        <fullName evidence="1">2EXR domain-containing protein</fullName>
    </recommendedName>
</protein>
<keyword evidence="3" id="KW-1185">Reference proteome</keyword>
<gene>
    <name evidence="2" type="ORF">MBM_07691</name>
</gene>
<dbReference type="Proteomes" id="UP000006753">
    <property type="component" value="Unassembled WGS sequence"/>
</dbReference>
<reference evidence="2 3" key="1">
    <citation type="journal article" date="2012" name="BMC Genomics">
        <title>Sequencing the genome of Marssonina brunnea reveals fungus-poplar co-evolution.</title>
        <authorList>
            <person name="Zhu S."/>
            <person name="Cao Y.-Z."/>
            <person name="Jiang C."/>
            <person name="Tan B.-Y."/>
            <person name="Wang Z."/>
            <person name="Feng S."/>
            <person name="Zhang L."/>
            <person name="Su X.-H."/>
            <person name="Brejova B."/>
            <person name="Vinar T."/>
            <person name="Xu M."/>
            <person name="Wang M.-X."/>
            <person name="Zhang S.-G."/>
            <person name="Huang M.-R."/>
            <person name="Wu R."/>
            <person name="Zhou Y."/>
        </authorList>
    </citation>
    <scope>NUCLEOTIDE SEQUENCE [LARGE SCALE GENOMIC DNA]</scope>
    <source>
        <strain evidence="2 3">MB_m1</strain>
    </source>
</reference>
<dbReference type="OrthoDB" id="3528111at2759"/>
<dbReference type="KEGG" id="mbe:MBM_07691"/>
<dbReference type="GeneID" id="18763626"/>
<dbReference type="PANTHER" id="PTHR35910">
    <property type="entry name" value="2EXR DOMAIN-CONTAINING PROTEIN"/>
    <property type="match status" value="1"/>
</dbReference>
<sequence>MPPITRSGGPAGKRVTIILQTSRPRPRFMKKLPPEIRTMIYKLLLPGPRTIEVVFAALSQASDQSATVAENTDISVNLLQDDDPTDLDFKKTKSKSSKPPPYKFVNTNTENRLVLHQINQETRHFVLAQGYNVIFKTPTSPGTLFNFQQDILAFTSALDSTAEQRFRFIDKKSFQFDIARIQNLAYLFSFFYRELQRVHFNQPRARVLMTRFANLKKVIIPLPVAHLQMCEYCQSQGQGGQGSVIPSNSMAAGVIQTAQNNFDELKQKLIDRGIVWQAPTSVYKTHCMRQRWNLDLGDHEPDESS</sequence>
<feature type="domain" description="2EXR" evidence="1">
    <location>
        <begin position="30"/>
        <end position="152"/>
    </location>
</feature>
<dbReference type="EMBL" id="JH921447">
    <property type="protein sequence ID" value="EKD14014.1"/>
    <property type="molecule type" value="Genomic_DNA"/>
</dbReference>
<evidence type="ECO:0000259" key="1">
    <source>
        <dbReference type="Pfam" id="PF20150"/>
    </source>
</evidence>
<dbReference type="Pfam" id="PF20150">
    <property type="entry name" value="2EXR"/>
    <property type="match status" value="1"/>
</dbReference>
<evidence type="ECO:0000313" key="3">
    <source>
        <dbReference type="Proteomes" id="UP000006753"/>
    </source>
</evidence>
<dbReference type="HOGENOM" id="CLU_912406_0_0_1"/>
<proteinExistence type="predicted"/>
<dbReference type="PANTHER" id="PTHR35910:SF6">
    <property type="entry name" value="2EXR DOMAIN-CONTAINING PROTEIN"/>
    <property type="match status" value="1"/>
</dbReference>